<dbReference type="InterPro" id="IPR036282">
    <property type="entry name" value="Glutathione-S-Trfase_C_sf"/>
</dbReference>
<dbReference type="GO" id="GO:0004364">
    <property type="term" value="F:glutathione transferase activity"/>
    <property type="evidence" value="ECO:0007669"/>
    <property type="project" value="TreeGrafter"/>
</dbReference>
<protein>
    <submittedName>
        <fullName evidence="4">Maleylacetoacetate isomerase</fullName>
        <ecNumber evidence="4">5.2.1.2</ecNumber>
    </submittedName>
</protein>
<feature type="domain" description="GST N-terminal" evidence="2">
    <location>
        <begin position="1"/>
        <end position="82"/>
    </location>
</feature>
<dbReference type="STRING" id="1030841.HMPREF9370_1594"/>
<dbReference type="Pfam" id="PF13417">
    <property type="entry name" value="GST_N_3"/>
    <property type="match status" value="1"/>
</dbReference>
<dbReference type="RefSeq" id="WP_009116735.1">
    <property type="nucleotide sequence ID" value="NZ_JH165159.1"/>
</dbReference>
<dbReference type="CDD" id="cd03042">
    <property type="entry name" value="GST_N_Zeta"/>
    <property type="match status" value="1"/>
</dbReference>
<dbReference type="CDD" id="cd03191">
    <property type="entry name" value="GST_C_Zeta"/>
    <property type="match status" value="1"/>
</dbReference>
<dbReference type="PROSITE" id="PS50405">
    <property type="entry name" value="GST_CTER"/>
    <property type="match status" value="1"/>
</dbReference>
<dbReference type="InterPro" id="IPR004045">
    <property type="entry name" value="Glutathione_S-Trfase_N"/>
</dbReference>
<organism evidence="4 5">
    <name type="scientific">Neisseria wadsworthii 9715</name>
    <dbReference type="NCBI Taxonomy" id="1030841"/>
    <lineage>
        <taxon>Bacteria</taxon>
        <taxon>Pseudomonadati</taxon>
        <taxon>Pseudomonadota</taxon>
        <taxon>Betaproteobacteria</taxon>
        <taxon>Neisseriales</taxon>
        <taxon>Neisseriaceae</taxon>
        <taxon>Neisseria</taxon>
    </lineage>
</organism>
<dbReference type="GO" id="GO:0005737">
    <property type="term" value="C:cytoplasm"/>
    <property type="evidence" value="ECO:0007669"/>
    <property type="project" value="InterPro"/>
</dbReference>
<evidence type="ECO:0000313" key="4">
    <source>
        <dbReference type="EMBL" id="EGZ45497.1"/>
    </source>
</evidence>
<evidence type="ECO:0000256" key="1">
    <source>
        <dbReference type="ARBA" id="ARBA00010007"/>
    </source>
</evidence>
<keyword evidence="4" id="KW-0413">Isomerase</keyword>
<dbReference type="EC" id="5.2.1.2" evidence="4"/>
<dbReference type="GO" id="GO:0006559">
    <property type="term" value="P:L-phenylalanine catabolic process"/>
    <property type="evidence" value="ECO:0007669"/>
    <property type="project" value="TreeGrafter"/>
</dbReference>
<dbReference type="PANTHER" id="PTHR42673">
    <property type="entry name" value="MALEYLACETOACETATE ISOMERASE"/>
    <property type="match status" value="1"/>
</dbReference>
<dbReference type="AlphaFoldDB" id="G4CR84"/>
<dbReference type="HOGENOM" id="CLU_011226_20_1_4"/>
<dbReference type="EMBL" id="AGAZ01000058">
    <property type="protein sequence ID" value="EGZ45497.1"/>
    <property type="molecule type" value="Genomic_DNA"/>
</dbReference>
<evidence type="ECO:0000313" key="5">
    <source>
        <dbReference type="Proteomes" id="UP000005336"/>
    </source>
</evidence>
<evidence type="ECO:0000259" key="2">
    <source>
        <dbReference type="PROSITE" id="PS50404"/>
    </source>
</evidence>
<keyword evidence="5" id="KW-1185">Reference proteome</keyword>
<dbReference type="Proteomes" id="UP000005336">
    <property type="component" value="Unassembled WGS sequence"/>
</dbReference>
<evidence type="ECO:0000259" key="3">
    <source>
        <dbReference type="PROSITE" id="PS50405"/>
    </source>
</evidence>
<comment type="caution">
    <text evidence="4">The sequence shown here is derived from an EMBL/GenBank/DDBJ whole genome shotgun (WGS) entry which is preliminary data.</text>
</comment>
<dbReference type="SFLD" id="SFLDS00019">
    <property type="entry name" value="Glutathione_Transferase_(cytos"/>
    <property type="match status" value="1"/>
</dbReference>
<dbReference type="InterPro" id="IPR034330">
    <property type="entry name" value="GST_Zeta_C"/>
</dbReference>
<dbReference type="OrthoDB" id="509852at2"/>
<sequence length="213" mass="24200">MKLYSYYRSSAAYRVRIALNLKKLAYDTAFIHLVKQGGEQRLPEYAALNPQKLVPSLEDKGQIFTQSLAIIEYLDETHPEHPLLPAAPAERARVRALAQLIACDTHPLNNLRVLQYLQNQLGASEAAKTEWYRHWIHESFTALETMLQSVQTGRFCHGDAPTLADCCLIPQVYNAYRFRCDLNAFPTIQRINAECLKLPEFQAAAPENQPDAE</sequence>
<name>G4CR84_9NEIS</name>
<gene>
    <name evidence="4" type="primary">maiA</name>
    <name evidence="4" type="ORF">HMPREF9370_1594</name>
</gene>
<dbReference type="SFLD" id="SFLDG00358">
    <property type="entry name" value="Main_(cytGST)"/>
    <property type="match status" value="1"/>
</dbReference>
<dbReference type="Gene3D" id="3.40.30.10">
    <property type="entry name" value="Glutaredoxin"/>
    <property type="match status" value="1"/>
</dbReference>
<dbReference type="InterPro" id="IPR040079">
    <property type="entry name" value="Glutathione_S-Trfase"/>
</dbReference>
<proteinExistence type="inferred from homology"/>
<dbReference type="GO" id="GO:0006749">
    <property type="term" value="P:glutathione metabolic process"/>
    <property type="evidence" value="ECO:0007669"/>
    <property type="project" value="TreeGrafter"/>
</dbReference>
<dbReference type="SUPFAM" id="SSF47616">
    <property type="entry name" value="GST C-terminal domain-like"/>
    <property type="match status" value="1"/>
</dbReference>
<dbReference type="Gene3D" id="1.20.1050.10">
    <property type="match status" value="1"/>
</dbReference>
<dbReference type="PROSITE" id="PS50404">
    <property type="entry name" value="GST_NTER"/>
    <property type="match status" value="1"/>
</dbReference>
<dbReference type="InterPro" id="IPR005955">
    <property type="entry name" value="GST_Zeta"/>
</dbReference>
<dbReference type="InterPro" id="IPR034333">
    <property type="entry name" value="GST_Zeta_N"/>
</dbReference>
<accession>G4CR84</accession>
<dbReference type="PANTHER" id="PTHR42673:SF21">
    <property type="entry name" value="GLUTATHIONE S-TRANSFERASE YFCF"/>
    <property type="match status" value="1"/>
</dbReference>
<feature type="domain" description="GST C-terminal" evidence="3">
    <location>
        <begin position="87"/>
        <end position="213"/>
    </location>
</feature>
<dbReference type="PATRIC" id="fig|1030841.3.peg.1579"/>
<dbReference type="InterPro" id="IPR036249">
    <property type="entry name" value="Thioredoxin-like_sf"/>
</dbReference>
<dbReference type="FunFam" id="1.20.1050.10:FF:000017">
    <property type="entry name" value="Maleylacetoacetate isomerase"/>
    <property type="match status" value="1"/>
</dbReference>
<dbReference type="GO" id="GO:0016034">
    <property type="term" value="F:maleylacetoacetate isomerase activity"/>
    <property type="evidence" value="ECO:0007669"/>
    <property type="project" value="UniProtKB-EC"/>
</dbReference>
<dbReference type="InterPro" id="IPR010987">
    <property type="entry name" value="Glutathione-S-Trfase_C-like"/>
</dbReference>
<dbReference type="SUPFAM" id="SSF52833">
    <property type="entry name" value="Thioredoxin-like"/>
    <property type="match status" value="1"/>
</dbReference>
<dbReference type="NCBIfam" id="TIGR01262">
    <property type="entry name" value="maiA"/>
    <property type="match status" value="1"/>
</dbReference>
<comment type="similarity">
    <text evidence="1">Belongs to the GST superfamily. Zeta family.</text>
</comment>
<reference evidence="4 5" key="1">
    <citation type="submission" date="2011-06" db="EMBL/GenBank/DDBJ databases">
        <authorList>
            <person name="Muzny D."/>
            <person name="Qin X."/>
            <person name="Deng J."/>
            <person name="Jiang H."/>
            <person name="Liu Y."/>
            <person name="Qu J."/>
            <person name="Song X.-Z."/>
            <person name="Zhang L."/>
            <person name="Thornton R."/>
            <person name="Coyle M."/>
            <person name="Francisco L."/>
            <person name="Jackson L."/>
            <person name="Javaid M."/>
            <person name="Korchina V."/>
            <person name="Kovar C."/>
            <person name="Mata R."/>
            <person name="Mathew T."/>
            <person name="Ngo R."/>
            <person name="Nguyen L."/>
            <person name="Nguyen N."/>
            <person name="Okwuonu G."/>
            <person name="Ongeri F."/>
            <person name="Pham C."/>
            <person name="Simmons D."/>
            <person name="Wilczek-Boney K."/>
            <person name="Hale W."/>
            <person name="Jakkamsetti A."/>
            <person name="Pham P."/>
            <person name="Ruth R."/>
            <person name="San Lucas F."/>
            <person name="Warren J."/>
            <person name="Zhang J."/>
            <person name="Zhao Z."/>
            <person name="Zhou C."/>
            <person name="Zhu D."/>
            <person name="Lee S."/>
            <person name="Bess C."/>
            <person name="Blankenburg K."/>
            <person name="Forbes L."/>
            <person name="Fu Q."/>
            <person name="Gubbala S."/>
            <person name="Hirani K."/>
            <person name="Jayaseelan J.C."/>
            <person name="Lara F."/>
            <person name="Munidasa M."/>
            <person name="Palculict T."/>
            <person name="Patil S."/>
            <person name="Pu L.-L."/>
            <person name="Saada N."/>
            <person name="Tang L."/>
            <person name="Weissenberger G."/>
            <person name="Zhu Y."/>
            <person name="Hemphill L."/>
            <person name="Shang Y."/>
            <person name="Youmans B."/>
            <person name="Ayvaz T."/>
            <person name="Ross M."/>
            <person name="Santibanez J."/>
            <person name="Aqrawi P."/>
            <person name="Gross S."/>
            <person name="Joshi V."/>
            <person name="Fowler G."/>
            <person name="Nazareth L."/>
            <person name="Reid J."/>
            <person name="Worley K."/>
            <person name="Petrosino J."/>
            <person name="Highlander S."/>
            <person name="Gibbs R."/>
        </authorList>
    </citation>
    <scope>NUCLEOTIDE SEQUENCE [LARGE SCALE GENOMIC DNA]</scope>
    <source>
        <strain evidence="4 5">9715</strain>
    </source>
</reference>